<evidence type="ECO:0000313" key="3">
    <source>
        <dbReference type="Proteomes" id="UP000214720"/>
    </source>
</evidence>
<dbReference type="InterPro" id="IPR004291">
    <property type="entry name" value="Transposase_IS66_central"/>
</dbReference>
<evidence type="ECO:0000313" key="2">
    <source>
        <dbReference type="EMBL" id="OXC72030.1"/>
    </source>
</evidence>
<dbReference type="Pfam" id="PF03050">
    <property type="entry name" value="DDE_Tnp_IS66"/>
    <property type="match status" value="1"/>
</dbReference>
<proteinExistence type="predicted"/>
<gene>
    <name evidence="2" type="ORF">BSU04_44055</name>
</gene>
<name>A0A226WMJ0_CABSO</name>
<dbReference type="AlphaFoldDB" id="A0A226WMJ0"/>
<accession>A0A226WMJ0</accession>
<sequence length="146" mass="17210">MRGEIWSLYADLKDYKQHPTAKRKRELARRFDTVFIQKTLYATLDRLLRRIHMNKSELLLVLERPEVPLHTNGSERDIRDQVKKRKISGGTRSELGRQCRDTFSSLKATCRKLNISFWEYLTDRISCSDQIPLLPHLLEQRIALSA</sequence>
<organism evidence="2 3">
    <name type="scientific">Caballeronia sordidicola</name>
    <name type="common">Burkholderia sordidicola</name>
    <dbReference type="NCBI Taxonomy" id="196367"/>
    <lineage>
        <taxon>Bacteria</taxon>
        <taxon>Pseudomonadati</taxon>
        <taxon>Pseudomonadota</taxon>
        <taxon>Betaproteobacteria</taxon>
        <taxon>Burkholderiales</taxon>
        <taxon>Burkholderiaceae</taxon>
        <taxon>Caballeronia</taxon>
    </lineage>
</organism>
<dbReference type="EMBL" id="MTHB01000287">
    <property type="protein sequence ID" value="OXC72030.1"/>
    <property type="molecule type" value="Genomic_DNA"/>
</dbReference>
<evidence type="ECO:0000259" key="1">
    <source>
        <dbReference type="Pfam" id="PF03050"/>
    </source>
</evidence>
<feature type="domain" description="Transposase IS66 central" evidence="1">
    <location>
        <begin position="21"/>
        <end position="96"/>
    </location>
</feature>
<dbReference type="Proteomes" id="UP000214720">
    <property type="component" value="Unassembled WGS sequence"/>
</dbReference>
<reference evidence="3" key="1">
    <citation type="submission" date="2017-01" db="EMBL/GenBank/DDBJ databases">
        <title>Genome Analysis of Deinococcus marmoris KOPRI26562.</title>
        <authorList>
            <person name="Kim J.H."/>
            <person name="Oh H.-M."/>
        </authorList>
    </citation>
    <scope>NUCLEOTIDE SEQUENCE [LARGE SCALE GENOMIC DNA]</scope>
    <source>
        <strain evidence="3">PAMC 26633</strain>
    </source>
</reference>
<comment type="caution">
    <text evidence="2">The sequence shown here is derived from an EMBL/GenBank/DDBJ whole genome shotgun (WGS) entry which is preliminary data.</text>
</comment>
<protein>
    <submittedName>
        <fullName evidence="2">Mobile element protein</fullName>
    </submittedName>
</protein>